<reference evidence="5 6" key="1">
    <citation type="journal article" date="2013" name="Antonie Van Leeuwenhoek">
        <title>Dongia rigui sp. nov., isolated from freshwater of a large wetland in Korea.</title>
        <authorList>
            <person name="Baik K.S."/>
            <person name="Hwang Y.M."/>
            <person name="Choi J.S."/>
            <person name="Kwon J."/>
            <person name="Seong C.N."/>
        </authorList>
    </citation>
    <scope>NUCLEOTIDE SEQUENCE [LARGE SCALE GENOMIC DNA]</scope>
    <source>
        <strain evidence="5 6">04SU4-P</strain>
    </source>
</reference>
<evidence type="ECO:0000259" key="4">
    <source>
        <dbReference type="Pfam" id="PF00294"/>
    </source>
</evidence>
<evidence type="ECO:0000256" key="1">
    <source>
        <dbReference type="ARBA" id="ARBA00022679"/>
    </source>
</evidence>
<dbReference type="Gene3D" id="3.40.1190.20">
    <property type="match status" value="1"/>
</dbReference>
<dbReference type="PANTHER" id="PTHR10584:SF166">
    <property type="entry name" value="RIBOKINASE"/>
    <property type="match status" value="1"/>
</dbReference>
<evidence type="ECO:0000313" key="6">
    <source>
        <dbReference type="Proteomes" id="UP001271769"/>
    </source>
</evidence>
<keyword evidence="2 5" id="KW-0418">Kinase</keyword>
<sequence length="307" mass="32077">MSKKNPSIIVAGGANLDIKSRIAGKTIPGTSNPGWTETSPGGVGRNIAENLARLGAKVGLLTLIGEDSTGDRLRRSARAVGIDTSLMMRRKGSTGTYSATLNAEGEMLIAVSDMSLIDGMKTSDITQHKDVLAVADLLVADGNLPLPCLKALLQIAKRAEIPLVLEPVSVPKAKRLKPLLQEGLPIAALTPNRDELAELTGLPVKNARDLTKAAQRLHERGVTHVLVGLGAEGCFLSTADEGQHLIPVRKKSIIKDVTGGGDAMVASLAFGLAKDITALQAARAGQELAARVVRSMESGAGQKRGRG</sequence>
<keyword evidence="1 3" id="KW-0808">Transferase</keyword>
<comment type="caution">
    <text evidence="5">The sequence shown here is derived from an EMBL/GenBank/DDBJ whole genome shotgun (WGS) entry which is preliminary data.</text>
</comment>
<proteinExistence type="inferred from homology"/>
<dbReference type="InterPro" id="IPR029056">
    <property type="entry name" value="Ribokinase-like"/>
</dbReference>
<name>A0ABU5DV82_9PROT</name>
<comment type="similarity">
    <text evidence="3">Belongs to the carbohydrate kinase PfkB family.</text>
</comment>
<dbReference type="InterPro" id="IPR011611">
    <property type="entry name" value="PfkB_dom"/>
</dbReference>
<dbReference type="GO" id="GO:0016301">
    <property type="term" value="F:kinase activity"/>
    <property type="evidence" value="ECO:0007669"/>
    <property type="project" value="UniProtKB-KW"/>
</dbReference>
<protein>
    <recommendedName>
        <fullName evidence="3">Phosphofructokinase</fullName>
    </recommendedName>
</protein>
<dbReference type="PANTHER" id="PTHR10584">
    <property type="entry name" value="SUGAR KINASE"/>
    <property type="match status" value="1"/>
</dbReference>
<evidence type="ECO:0000256" key="2">
    <source>
        <dbReference type="ARBA" id="ARBA00022777"/>
    </source>
</evidence>
<dbReference type="Proteomes" id="UP001271769">
    <property type="component" value="Unassembled WGS sequence"/>
</dbReference>
<dbReference type="PIRSF" id="PIRSF000535">
    <property type="entry name" value="1PFK/6PFK/LacC"/>
    <property type="match status" value="1"/>
</dbReference>
<dbReference type="SUPFAM" id="SSF53613">
    <property type="entry name" value="Ribokinase-like"/>
    <property type="match status" value="1"/>
</dbReference>
<dbReference type="EMBL" id="JAXCLX010000001">
    <property type="protein sequence ID" value="MDY0871197.1"/>
    <property type="molecule type" value="Genomic_DNA"/>
</dbReference>
<dbReference type="PROSITE" id="PS00583">
    <property type="entry name" value="PFKB_KINASES_1"/>
    <property type="match status" value="1"/>
</dbReference>
<dbReference type="CDD" id="cd01941">
    <property type="entry name" value="YeiC_kinase_like"/>
    <property type="match status" value="1"/>
</dbReference>
<accession>A0ABU5DV82</accession>
<evidence type="ECO:0000313" key="5">
    <source>
        <dbReference type="EMBL" id="MDY0871197.1"/>
    </source>
</evidence>
<evidence type="ECO:0000256" key="3">
    <source>
        <dbReference type="PIRNR" id="PIRNR000535"/>
    </source>
</evidence>
<keyword evidence="6" id="KW-1185">Reference proteome</keyword>
<dbReference type="InterPro" id="IPR002173">
    <property type="entry name" value="Carboh/pur_kinase_PfkB_CS"/>
</dbReference>
<dbReference type="Pfam" id="PF00294">
    <property type="entry name" value="PfkB"/>
    <property type="match status" value="1"/>
</dbReference>
<dbReference type="RefSeq" id="WP_320499562.1">
    <property type="nucleotide sequence ID" value="NZ_JAXCLX010000001.1"/>
</dbReference>
<organism evidence="5 6">
    <name type="scientific">Dongia rigui</name>
    <dbReference type="NCBI Taxonomy" id="940149"/>
    <lineage>
        <taxon>Bacteria</taxon>
        <taxon>Pseudomonadati</taxon>
        <taxon>Pseudomonadota</taxon>
        <taxon>Alphaproteobacteria</taxon>
        <taxon>Rhodospirillales</taxon>
        <taxon>Dongiaceae</taxon>
        <taxon>Dongia</taxon>
    </lineage>
</organism>
<dbReference type="InterPro" id="IPR017583">
    <property type="entry name" value="Tagatose/fructose_Pkinase"/>
</dbReference>
<feature type="domain" description="Carbohydrate kinase PfkB" evidence="4">
    <location>
        <begin position="34"/>
        <end position="299"/>
    </location>
</feature>
<gene>
    <name evidence="5" type="ORF">SMD31_04670</name>
</gene>